<name>A0AAV7KZM2_PLEWA</name>
<comment type="caution">
    <text evidence="1">The sequence shown here is derived from an EMBL/GenBank/DDBJ whole genome shotgun (WGS) entry which is preliminary data.</text>
</comment>
<dbReference type="Proteomes" id="UP001066276">
    <property type="component" value="Chromosome 12"/>
</dbReference>
<dbReference type="EMBL" id="JANPWB010000016">
    <property type="protein sequence ID" value="KAJ1084926.1"/>
    <property type="molecule type" value="Genomic_DNA"/>
</dbReference>
<reference evidence="1" key="1">
    <citation type="journal article" date="2022" name="bioRxiv">
        <title>Sequencing and chromosome-scale assembly of the giantPleurodeles waltlgenome.</title>
        <authorList>
            <person name="Brown T."/>
            <person name="Elewa A."/>
            <person name="Iarovenko S."/>
            <person name="Subramanian E."/>
            <person name="Araus A.J."/>
            <person name="Petzold A."/>
            <person name="Susuki M."/>
            <person name="Suzuki K.-i.T."/>
            <person name="Hayashi T."/>
            <person name="Toyoda A."/>
            <person name="Oliveira C."/>
            <person name="Osipova E."/>
            <person name="Leigh N.D."/>
            <person name="Simon A."/>
            <person name="Yun M.H."/>
        </authorList>
    </citation>
    <scope>NUCLEOTIDE SEQUENCE</scope>
    <source>
        <strain evidence="1">20211129_DDA</strain>
        <tissue evidence="1">Liver</tissue>
    </source>
</reference>
<evidence type="ECO:0000313" key="2">
    <source>
        <dbReference type="Proteomes" id="UP001066276"/>
    </source>
</evidence>
<dbReference type="AlphaFoldDB" id="A0AAV7KZM2"/>
<sequence length="91" mass="9676">MNPKTVFLVHKVISGDTYYRFKELKKDFAVPGPSQPPAGTSPPLSAGICVTKPLCGRANRVALNPNAPPSHASLVLNTSLVRRAAGREPPT</sequence>
<keyword evidence="2" id="KW-1185">Reference proteome</keyword>
<evidence type="ECO:0000313" key="1">
    <source>
        <dbReference type="EMBL" id="KAJ1084926.1"/>
    </source>
</evidence>
<proteinExistence type="predicted"/>
<organism evidence="1 2">
    <name type="scientific">Pleurodeles waltl</name>
    <name type="common">Iberian ribbed newt</name>
    <dbReference type="NCBI Taxonomy" id="8319"/>
    <lineage>
        <taxon>Eukaryota</taxon>
        <taxon>Metazoa</taxon>
        <taxon>Chordata</taxon>
        <taxon>Craniata</taxon>
        <taxon>Vertebrata</taxon>
        <taxon>Euteleostomi</taxon>
        <taxon>Amphibia</taxon>
        <taxon>Batrachia</taxon>
        <taxon>Caudata</taxon>
        <taxon>Salamandroidea</taxon>
        <taxon>Salamandridae</taxon>
        <taxon>Pleurodelinae</taxon>
        <taxon>Pleurodeles</taxon>
    </lineage>
</organism>
<protein>
    <submittedName>
        <fullName evidence="1">Uncharacterized protein</fullName>
    </submittedName>
</protein>
<gene>
    <name evidence="1" type="ORF">NDU88_005066</name>
</gene>
<accession>A0AAV7KZM2</accession>